<evidence type="ECO:0000313" key="2">
    <source>
        <dbReference type="Proteomes" id="UP001333818"/>
    </source>
</evidence>
<comment type="caution">
    <text evidence="1">The sequence shown here is derived from an EMBL/GenBank/DDBJ whole genome shotgun (WGS) entry which is preliminary data.</text>
</comment>
<dbReference type="Proteomes" id="UP001333818">
    <property type="component" value="Unassembled WGS sequence"/>
</dbReference>
<accession>A0AAW9QA13</accession>
<dbReference type="AlphaFoldDB" id="A0AAW9QA13"/>
<evidence type="ECO:0000313" key="1">
    <source>
        <dbReference type="EMBL" id="MEE3719821.1"/>
    </source>
</evidence>
<name>A0AAW9QA13_9CYAN</name>
<organism evidence="1 2">
    <name type="scientific">Tumidithrix elongata BACA0141</name>
    <dbReference type="NCBI Taxonomy" id="2716417"/>
    <lineage>
        <taxon>Bacteria</taxon>
        <taxon>Bacillati</taxon>
        <taxon>Cyanobacteriota</taxon>
        <taxon>Cyanophyceae</taxon>
        <taxon>Pseudanabaenales</taxon>
        <taxon>Pseudanabaenaceae</taxon>
        <taxon>Tumidithrix</taxon>
        <taxon>Tumidithrix elongata</taxon>
    </lineage>
</organism>
<dbReference type="EMBL" id="JAZBJZ010000175">
    <property type="protein sequence ID" value="MEE3719821.1"/>
    <property type="molecule type" value="Genomic_DNA"/>
</dbReference>
<sequence>MMTAVELTRKGFKALVDTLGYVDAVRFLRLFDQGSGDYTAERHQWLDRMSMDDILADIRKRQENP</sequence>
<gene>
    <name evidence="1" type="ORF">V2H45_24065</name>
</gene>
<proteinExistence type="predicted"/>
<reference evidence="1" key="1">
    <citation type="submission" date="2024-01" db="EMBL/GenBank/DDBJ databases">
        <title>Bank of Algae and Cyanobacteria of the Azores (BACA) strain genomes.</title>
        <authorList>
            <person name="Luz R."/>
            <person name="Cordeiro R."/>
            <person name="Fonseca A."/>
            <person name="Goncalves V."/>
        </authorList>
    </citation>
    <scope>NUCLEOTIDE SEQUENCE</scope>
    <source>
        <strain evidence="1">BACA0141</strain>
    </source>
</reference>
<protein>
    <submittedName>
        <fullName evidence="1">Uncharacterized protein</fullName>
    </submittedName>
</protein>
<keyword evidence="2" id="KW-1185">Reference proteome</keyword>